<keyword evidence="1" id="KW-0812">Transmembrane</keyword>
<reference evidence="3" key="1">
    <citation type="submission" date="2019-03" db="EMBL/GenBank/DDBJ databases">
        <title>Snf2 controls pulcherriminic acid biosynthesis and connects pigmentation and antifungal activity of the yeast Metschnikowia pulcherrima.</title>
        <authorList>
            <person name="Gore-Lloyd D."/>
            <person name="Sumann I."/>
            <person name="Brachmann A.O."/>
            <person name="Schneeberger K."/>
            <person name="Ortiz-Merino R.A."/>
            <person name="Moreno-Beltran M."/>
            <person name="Schlaefli M."/>
            <person name="Kirner P."/>
            <person name="Santos Kron A."/>
            <person name="Wolfe K.H."/>
            <person name="Piel J."/>
            <person name="Ahrens C.H."/>
            <person name="Henk D."/>
            <person name="Freimoser F.M."/>
        </authorList>
    </citation>
    <scope>NUCLEOTIDE SEQUENCE [LARGE SCALE GENOMIC DNA]</scope>
    <source>
        <strain evidence="3">APC 1.2</strain>
    </source>
</reference>
<evidence type="ECO:0000313" key="3">
    <source>
        <dbReference type="Proteomes" id="UP000292447"/>
    </source>
</evidence>
<feature type="transmembrane region" description="Helical" evidence="1">
    <location>
        <begin position="46"/>
        <end position="70"/>
    </location>
</feature>
<evidence type="ECO:0000256" key="1">
    <source>
        <dbReference type="SAM" id="Phobius"/>
    </source>
</evidence>
<sequence>MLARGLRVPRNSPGFLSKGKSICNFRQARTLTLSPRAAGALRGYGTIINIFAGAYLGGLVVCFSSLFFLYKDADLRQHIPFQVSFNDQITAVKAIGKDDVLKSPRHAVKHYRRLLLNMAKLAQPDLVFEETLPDGTRNYAVPIIPADVLILGKNAEFSNFYIDMLLRYSKALLAKGQLDVSLHILKSVVDNDKLFYNVGDAERMAQCCRMLSKVSPDPQERVSYLQRSIHMLQNTFLNIRLDQDFLLQNQSPLTDELVLSLNALAFTYALQASSAPRKQKNAYLTQALNIYLANLKAVSSISEKLATGEHSQSSYPLFNCEPENIQATEAEMKAHISEILWAKGYQKKAVAWAEEVVQDTFYDKGHNARVAPILINTLDNLIVMYGKLKDKEARERCEAIKSEVSVFEYDDDSWYTSVIQRFTKVIYHKGPLGIIEKAMKERLGPAQPLPEIEQFEDEDEE</sequence>
<dbReference type="EMBL" id="CP034459">
    <property type="protein sequence ID" value="QBM89264.1"/>
    <property type="molecule type" value="Genomic_DNA"/>
</dbReference>
<protein>
    <submittedName>
        <fullName evidence="2">Uncharacterized protein</fullName>
    </submittedName>
</protein>
<dbReference type="AlphaFoldDB" id="A0A4P6XTQ7"/>
<gene>
    <name evidence="2" type="ORF">METSCH_D03280</name>
</gene>
<name>A0A4P6XTQ7_9ASCO</name>
<dbReference type="Proteomes" id="UP000292447">
    <property type="component" value="Chromosome IV"/>
</dbReference>
<proteinExistence type="predicted"/>
<keyword evidence="1" id="KW-1133">Transmembrane helix</keyword>
<keyword evidence="1" id="KW-0472">Membrane</keyword>
<keyword evidence="3" id="KW-1185">Reference proteome</keyword>
<organism evidence="2 3">
    <name type="scientific">Metschnikowia aff. pulcherrima</name>
    <dbReference type="NCBI Taxonomy" id="2163413"/>
    <lineage>
        <taxon>Eukaryota</taxon>
        <taxon>Fungi</taxon>
        <taxon>Dikarya</taxon>
        <taxon>Ascomycota</taxon>
        <taxon>Saccharomycotina</taxon>
        <taxon>Pichiomycetes</taxon>
        <taxon>Metschnikowiaceae</taxon>
        <taxon>Metschnikowia</taxon>
    </lineage>
</organism>
<accession>A0A4P6XTQ7</accession>
<evidence type="ECO:0000313" key="2">
    <source>
        <dbReference type="EMBL" id="QBM89264.1"/>
    </source>
</evidence>